<sequence>MAASRLILFPGSFPGVSSRLAGFGGKLCSSTRFCSGGCIKEIRDEGNKFRRCIQYSGEGARLAVINEGVLVKENFVSEREEEELVKEARSSFRRVKYEYDHWDGVIKGYRETEKSQWRSQSNQSVIKRLEKATLEASGGEVTAPAAMMNNSPPNSLLLSSVHVLDLAKDGYINPHIDNVKFCGTTIAGISLLSDSVMKLVHQERKDDWILMLLPQRSLYILRDLARYEYEHQILPDSLSYFNNEHIQRDNRISIIARTKPFKTT</sequence>
<proteinExistence type="predicted"/>
<dbReference type="GO" id="GO:0005759">
    <property type="term" value="C:mitochondrial matrix"/>
    <property type="evidence" value="ECO:0007669"/>
    <property type="project" value="TreeGrafter"/>
</dbReference>
<evidence type="ECO:0000313" key="4">
    <source>
        <dbReference type="Proteomes" id="UP000007879"/>
    </source>
</evidence>
<dbReference type="EnsemblMetazoa" id="XM_003387892.3">
    <property type="protein sequence ID" value="XP_003387940.1"/>
    <property type="gene ID" value="LOC100631826"/>
</dbReference>
<feature type="domain" description="Alpha-ketoglutarate-dependent dioxygenase AlkB-like" evidence="2">
    <location>
        <begin position="70"/>
        <end position="257"/>
    </location>
</feature>
<reference evidence="3" key="2">
    <citation type="submission" date="2017-05" db="UniProtKB">
        <authorList>
            <consortium name="EnsemblMetazoa"/>
        </authorList>
    </citation>
    <scope>IDENTIFICATION</scope>
</reference>
<comment type="cofactor">
    <cofactor evidence="1">
        <name>Fe(2+)</name>
        <dbReference type="ChEBI" id="CHEBI:29033"/>
    </cofactor>
</comment>
<dbReference type="InterPro" id="IPR037151">
    <property type="entry name" value="AlkB-like_sf"/>
</dbReference>
<dbReference type="GO" id="GO:0006631">
    <property type="term" value="P:fatty acid metabolic process"/>
    <property type="evidence" value="ECO:0007669"/>
    <property type="project" value="TreeGrafter"/>
</dbReference>
<evidence type="ECO:0000313" key="3">
    <source>
        <dbReference type="EnsemblMetazoa" id="Aqu2.1.27113_001"/>
    </source>
</evidence>
<dbReference type="SUPFAM" id="SSF51197">
    <property type="entry name" value="Clavaminate synthase-like"/>
    <property type="match status" value="1"/>
</dbReference>
<evidence type="ECO:0000259" key="2">
    <source>
        <dbReference type="Pfam" id="PF13532"/>
    </source>
</evidence>
<dbReference type="Pfam" id="PF13532">
    <property type="entry name" value="2OG-FeII_Oxy_2"/>
    <property type="match status" value="1"/>
</dbReference>
<dbReference type="Gene3D" id="2.60.120.590">
    <property type="entry name" value="Alpha-ketoglutarate-dependent dioxygenase AlkB-like"/>
    <property type="match status" value="1"/>
</dbReference>
<organism evidence="3">
    <name type="scientific">Amphimedon queenslandica</name>
    <name type="common">Sponge</name>
    <dbReference type="NCBI Taxonomy" id="400682"/>
    <lineage>
        <taxon>Eukaryota</taxon>
        <taxon>Metazoa</taxon>
        <taxon>Porifera</taxon>
        <taxon>Demospongiae</taxon>
        <taxon>Heteroscleromorpha</taxon>
        <taxon>Haplosclerida</taxon>
        <taxon>Niphatidae</taxon>
        <taxon>Amphimedon</taxon>
    </lineage>
</organism>
<dbReference type="InParanoid" id="A0A1X7UI26"/>
<dbReference type="KEGG" id="aqu:100631826"/>
<evidence type="ECO:0000256" key="1">
    <source>
        <dbReference type="ARBA" id="ARBA00001954"/>
    </source>
</evidence>
<dbReference type="InterPro" id="IPR027450">
    <property type="entry name" value="AlkB-like"/>
</dbReference>
<gene>
    <name evidence="3" type="primary">100631826</name>
</gene>
<dbReference type="EnsemblMetazoa" id="Aqu2.1.27113_001">
    <property type="protein sequence ID" value="Aqu2.1.27113_001"/>
    <property type="gene ID" value="Aqu2.1.27113"/>
</dbReference>
<dbReference type="Proteomes" id="UP000007879">
    <property type="component" value="Unassembled WGS sequence"/>
</dbReference>
<dbReference type="InterPro" id="IPR032870">
    <property type="entry name" value="ALKBH7-like"/>
</dbReference>
<dbReference type="GO" id="GO:0006974">
    <property type="term" value="P:DNA damage response"/>
    <property type="evidence" value="ECO:0007669"/>
    <property type="project" value="InterPro"/>
</dbReference>
<dbReference type="eggNOG" id="KOG4176">
    <property type="taxonomic scope" value="Eukaryota"/>
</dbReference>
<accession>A0A1X7UI26</accession>
<dbReference type="OrthoDB" id="28127at2759"/>
<dbReference type="PANTHER" id="PTHR21052">
    <property type="entry name" value="SPERMATOGENESIS ASSOCIATED 11-RELATED"/>
    <property type="match status" value="1"/>
</dbReference>
<protein>
    <recommendedName>
        <fullName evidence="2">Alpha-ketoglutarate-dependent dioxygenase AlkB-like domain-containing protein</fullName>
    </recommendedName>
</protein>
<dbReference type="AlphaFoldDB" id="A0A1X7UI26"/>
<dbReference type="STRING" id="400682.A0A1X7UI26"/>
<dbReference type="PANTHER" id="PTHR21052:SF0">
    <property type="entry name" value="ALPHA-KETOGLUTARATE-DEPENDENT DIOXYGENASE ALKB HOMOLOG 7, MITOCHONDRIAL"/>
    <property type="match status" value="1"/>
</dbReference>
<dbReference type="OMA" id="EYDHWDG"/>
<name>A0A1X7UI26_AMPQE</name>
<reference evidence="4" key="1">
    <citation type="journal article" date="2010" name="Nature">
        <title>The Amphimedon queenslandica genome and the evolution of animal complexity.</title>
        <authorList>
            <person name="Srivastava M."/>
            <person name="Simakov O."/>
            <person name="Chapman J."/>
            <person name="Fahey B."/>
            <person name="Gauthier M.E."/>
            <person name="Mitros T."/>
            <person name="Richards G.S."/>
            <person name="Conaco C."/>
            <person name="Dacre M."/>
            <person name="Hellsten U."/>
            <person name="Larroux C."/>
            <person name="Putnam N.H."/>
            <person name="Stanke M."/>
            <person name="Adamska M."/>
            <person name="Darling A."/>
            <person name="Degnan S.M."/>
            <person name="Oakley T.H."/>
            <person name="Plachetzki D.C."/>
            <person name="Zhai Y."/>
            <person name="Adamski M."/>
            <person name="Calcino A."/>
            <person name="Cummins S.F."/>
            <person name="Goodstein D.M."/>
            <person name="Harris C."/>
            <person name="Jackson D.J."/>
            <person name="Leys S.P."/>
            <person name="Shu S."/>
            <person name="Woodcroft B.J."/>
            <person name="Vervoort M."/>
            <person name="Kosik K.S."/>
            <person name="Manning G."/>
            <person name="Degnan B.M."/>
            <person name="Rokhsar D.S."/>
        </authorList>
    </citation>
    <scope>NUCLEOTIDE SEQUENCE [LARGE SCALE GENOMIC DNA]</scope>
</reference>
<keyword evidence="4" id="KW-1185">Reference proteome</keyword>